<evidence type="ECO:0000256" key="2">
    <source>
        <dbReference type="SAM" id="SignalP"/>
    </source>
</evidence>
<feature type="compositionally biased region" description="Polar residues" evidence="1">
    <location>
        <begin position="56"/>
        <end position="82"/>
    </location>
</feature>
<reference evidence="3" key="1">
    <citation type="journal article" date="2014" name="Int. J. Syst. Evol. Microbiol.">
        <title>Complete genome of a new Firmicutes species belonging to the dominant human colonic microbiota ('Ruminococcus bicirculans') reveals two chromosomes and a selective capacity to utilize plant glucans.</title>
        <authorList>
            <consortium name="NISC Comparative Sequencing Program"/>
            <person name="Wegmann U."/>
            <person name="Louis P."/>
            <person name="Goesmann A."/>
            <person name="Henrissat B."/>
            <person name="Duncan S.H."/>
            <person name="Flint H.J."/>
        </authorList>
    </citation>
    <scope>NUCLEOTIDE SEQUENCE</scope>
    <source>
        <strain evidence="3">JCM 10664</strain>
    </source>
</reference>
<feature type="region of interest" description="Disordered" evidence="1">
    <location>
        <begin position="22"/>
        <end position="82"/>
    </location>
</feature>
<reference evidence="3" key="5">
    <citation type="submission" date="2023-12" db="EMBL/GenBank/DDBJ databases">
        <authorList>
            <person name="Sun Q."/>
            <person name="Inoue M."/>
        </authorList>
    </citation>
    <scope>NUCLEOTIDE SEQUENCE</scope>
    <source>
        <strain evidence="3">JCM 10664</strain>
    </source>
</reference>
<reference evidence="4" key="4">
    <citation type="submission" date="2020-09" db="EMBL/GenBank/DDBJ databases">
        <authorList>
            <person name="Sun Q."/>
            <person name="Zhou Y."/>
        </authorList>
    </citation>
    <scope>NUCLEOTIDE SEQUENCE</scope>
    <source>
        <strain evidence="4">CGMCC 4.7206</strain>
    </source>
</reference>
<gene>
    <name evidence="3" type="ORF">GCM10009545_30090</name>
    <name evidence="4" type="ORF">GCM10011581_14100</name>
</gene>
<evidence type="ECO:0008006" key="7">
    <source>
        <dbReference type="Google" id="ProtNLM"/>
    </source>
</evidence>
<organism evidence="4 5">
    <name type="scientific">Saccharopolyspora thermophila</name>
    <dbReference type="NCBI Taxonomy" id="89367"/>
    <lineage>
        <taxon>Bacteria</taxon>
        <taxon>Bacillati</taxon>
        <taxon>Actinomycetota</taxon>
        <taxon>Actinomycetes</taxon>
        <taxon>Pseudonocardiales</taxon>
        <taxon>Pseudonocardiaceae</taxon>
        <taxon>Saccharopolyspora</taxon>
    </lineage>
</organism>
<evidence type="ECO:0000313" key="3">
    <source>
        <dbReference type="EMBL" id="GAA0525763.1"/>
    </source>
</evidence>
<accession>A0A917JQ54</accession>
<feature type="chain" id="PRO_5036673480" description="Secreted protein" evidence="2">
    <location>
        <begin position="28"/>
        <end position="117"/>
    </location>
</feature>
<comment type="caution">
    <text evidence="4">The sequence shown here is derived from an EMBL/GenBank/DDBJ whole genome shotgun (WGS) entry which is preliminary data.</text>
</comment>
<evidence type="ECO:0000313" key="4">
    <source>
        <dbReference type="EMBL" id="GGI78192.1"/>
    </source>
</evidence>
<dbReference type="EMBL" id="BMMT01000003">
    <property type="protein sequence ID" value="GGI78192.1"/>
    <property type="molecule type" value="Genomic_DNA"/>
</dbReference>
<reference evidence="6" key="3">
    <citation type="journal article" date="2019" name="Int. J. Syst. Evol. Microbiol.">
        <title>The Global Catalogue of Microorganisms (GCM) 10K type strain sequencing project: providing services to taxonomists for standard genome sequencing and annotation.</title>
        <authorList>
            <consortium name="The Broad Institute Genomics Platform"/>
            <consortium name="The Broad Institute Genome Sequencing Center for Infectious Disease"/>
            <person name="Wu L."/>
            <person name="Ma J."/>
        </authorList>
    </citation>
    <scope>NUCLEOTIDE SEQUENCE [LARGE SCALE GENOMIC DNA]</scope>
    <source>
        <strain evidence="6">JCM 10664</strain>
    </source>
</reference>
<evidence type="ECO:0000256" key="1">
    <source>
        <dbReference type="SAM" id="MobiDB-lite"/>
    </source>
</evidence>
<proteinExistence type="predicted"/>
<name>A0A917JQ54_9PSEU</name>
<feature type="region of interest" description="Disordered" evidence="1">
    <location>
        <begin position="95"/>
        <end position="117"/>
    </location>
</feature>
<sequence>MRTAKRVIAATALGLPLLLGAPGMALADGDHHGHGKPCHEKCDGKHGKKKVWVQDQDLSQDQHASTDQQNHNSSPIYQWSVGSKGDQNALNWVAQDNSSSTDQVEVAAQEQEQEEED</sequence>
<feature type="compositionally biased region" description="Basic and acidic residues" evidence="1">
    <location>
        <begin position="28"/>
        <end position="45"/>
    </location>
</feature>
<evidence type="ECO:0000313" key="5">
    <source>
        <dbReference type="Proteomes" id="UP000597989"/>
    </source>
</evidence>
<dbReference type="RefSeq" id="WP_188986452.1">
    <property type="nucleotide sequence ID" value="NZ_BAAAHC010000011.1"/>
</dbReference>
<dbReference type="EMBL" id="BAAAHC010000011">
    <property type="protein sequence ID" value="GAA0525763.1"/>
    <property type="molecule type" value="Genomic_DNA"/>
</dbReference>
<keyword evidence="6" id="KW-1185">Reference proteome</keyword>
<feature type="signal peptide" evidence="2">
    <location>
        <begin position="1"/>
        <end position="27"/>
    </location>
</feature>
<dbReference type="Proteomes" id="UP001500220">
    <property type="component" value="Unassembled WGS sequence"/>
</dbReference>
<evidence type="ECO:0000313" key="6">
    <source>
        <dbReference type="Proteomes" id="UP001500220"/>
    </source>
</evidence>
<dbReference type="Proteomes" id="UP000597989">
    <property type="component" value="Unassembled WGS sequence"/>
</dbReference>
<dbReference type="AlphaFoldDB" id="A0A917JQ54"/>
<protein>
    <recommendedName>
        <fullName evidence="7">Secreted protein</fullName>
    </recommendedName>
</protein>
<keyword evidence="2" id="KW-0732">Signal</keyword>
<reference evidence="4 5" key="2">
    <citation type="journal article" date="2014" name="Int. J. Syst. Evol. Microbiol.">
        <title>Complete genome sequence of Corynebacterium casei LMG S-19264T (=DSM 44701T), isolated from a smear-ripened cheese.</title>
        <authorList>
            <consortium name="US DOE Joint Genome Institute (JGI-PGF)"/>
            <person name="Walter F."/>
            <person name="Albersmeier A."/>
            <person name="Kalinowski J."/>
            <person name="Ruckert C."/>
        </authorList>
    </citation>
    <scope>NUCLEOTIDE SEQUENCE [LARGE SCALE GENOMIC DNA]</scope>
    <source>
        <strain evidence="4 5">CGMCC 4.7206</strain>
    </source>
</reference>